<organism evidence="1 2">
    <name type="scientific">Saprolegnia diclina (strain VS20)</name>
    <dbReference type="NCBI Taxonomy" id="1156394"/>
    <lineage>
        <taxon>Eukaryota</taxon>
        <taxon>Sar</taxon>
        <taxon>Stramenopiles</taxon>
        <taxon>Oomycota</taxon>
        <taxon>Saprolegniomycetes</taxon>
        <taxon>Saprolegniales</taxon>
        <taxon>Saprolegniaceae</taxon>
        <taxon>Saprolegnia</taxon>
    </lineage>
</organism>
<gene>
    <name evidence="1" type="ORF">SDRG_04500</name>
</gene>
<keyword evidence="2" id="KW-1185">Reference proteome</keyword>
<evidence type="ECO:0000313" key="2">
    <source>
        <dbReference type="Proteomes" id="UP000030762"/>
    </source>
</evidence>
<dbReference type="VEuPathDB" id="FungiDB:SDRG_04500"/>
<dbReference type="Proteomes" id="UP000030762">
    <property type="component" value="Unassembled WGS sequence"/>
</dbReference>
<evidence type="ECO:0000313" key="1">
    <source>
        <dbReference type="EMBL" id="EQC38070.1"/>
    </source>
</evidence>
<dbReference type="GeneID" id="19945227"/>
<dbReference type="RefSeq" id="XP_008608397.1">
    <property type="nucleotide sequence ID" value="XM_008610175.1"/>
</dbReference>
<protein>
    <submittedName>
        <fullName evidence="1">Uncharacterized protein</fullName>
    </submittedName>
</protein>
<name>T0QVM9_SAPDV</name>
<reference evidence="1 2" key="1">
    <citation type="submission" date="2012-04" db="EMBL/GenBank/DDBJ databases">
        <title>The Genome Sequence of Saprolegnia declina VS20.</title>
        <authorList>
            <consortium name="The Broad Institute Genome Sequencing Platform"/>
            <person name="Russ C."/>
            <person name="Nusbaum C."/>
            <person name="Tyler B."/>
            <person name="van West P."/>
            <person name="Dieguez-Uribeondo J."/>
            <person name="de Bruijn I."/>
            <person name="Tripathy S."/>
            <person name="Jiang R."/>
            <person name="Young S.K."/>
            <person name="Zeng Q."/>
            <person name="Gargeya S."/>
            <person name="Fitzgerald M."/>
            <person name="Haas B."/>
            <person name="Abouelleil A."/>
            <person name="Alvarado L."/>
            <person name="Arachchi H.M."/>
            <person name="Berlin A."/>
            <person name="Chapman S.B."/>
            <person name="Goldberg J."/>
            <person name="Griggs A."/>
            <person name="Gujja S."/>
            <person name="Hansen M."/>
            <person name="Howarth C."/>
            <person name="Imamovic A."/>
            <person name="Larimer J."/>
            <person name="McCowen C."/>
            <person name="Montmayeur A."/>
            <person name="Murphy C."/>
            <person name="Neiman D."/>
            <person name="Pearson M."/>
            <person name="Priest M."/>
            <person name="Roberts A."/>
            <person name="Saif S."/>
            <person name="Shea T."/>
            <person name="Sisk P."/>
            <person name="Sykes S."/>
            <person name="Wortman J."/>
            <person name="Nusbaum C."/>
            <person name="Birren B."/>
        </authorList>
    </citation>
    <scope>NUCLEOTIDE SEQUENCE [LARGE SCALE GENOMIC DNA]</scope>
    <source>
        <strain evidence="1 2">VS20</strain>
    </source>
</reference>
<sequence>MDHETPPITFTRAASYVVDLEVKERAFMTTKCATTCSRAKPSRFWTASMFMYNTTHCTTQLLQLVDASRLFPFALLEHGKVKALERKLNITPSNVSITQVMLDMKAVYDVVAGVVPDVDSLYAYFVNLERDYSSNNNSVVGNFAHTVHLLHPVLYTTIHTNHADNNRSNVSA</sequence>
<dbReference type="EMBL" id="JH767142">
    <property type="protein sequence ID" value="EQC38070.1"/>
    <property type="molecule type" value="Genomic_DNA"/>
</dbReference>
<proteinExistence type="predicted"/>
<dbReference type="STRING" id="1156394.T0QVM9"/>
<dbReference type="InParanoid" id="T0QVM9"/>
<dbReference type="AlphaFoldDB" id="T0QVM9"/>
<accession>T0QVM9</accession>